<evidence type="ECO:0000256" key="4">
    <source>
        <dbReference type="ARBA" id="ARBA00022840"/>
    </source>
</evidence>
<dbReference type="GO" id="GO:0005524">
    <property type="term" value="F:ATP binding"/>
    <property type="evidence" value="ECO:0007669"/>
    <property type="project" value="UniProtKB-KW"/>
</dbReference>
<dbReference type="EMBL" id="CP011125">
    <property type="protein sequence ID" value="AKF09071.1"/>
    <property type="molecule type" value="Genomic_DNA"/>
</dbReference>
<evidence type="ECO:0000313" key="7">
    <source>
        <dbReference type="EMBL" id="AKF09071.1"/>
    </source>
</evidence>
<keyword evidence="7" id="KW-0723">Serine/threonine-protein kinase</keyword>
<dbReference type="GO" id="GO:0004674">
    <property type="term" value="F:protein serine/threonine kinase activity"/>
    <property type="evidence" value="ECO:0007669"/>
    <property type="project" value="UniProtKB-KW"/>
</dbReference>
<name>A0A0F6W777_9BACT</name>
<sequence>MPRDVVRRPAKRPQEHADRREIARPIAVSGSVPTDASREREYFDSTMSRPASAVANGDQEREHDASGPRLREPILDVEFDVPRSTAEIAAELPVLRRFAGYEILGRIAVGGMAEVFLAREHGQAGSVRQIALKVIRPQLAADRDFEEMFMREGKVALGLRHPNVCHTYRFGMESGHPFLAMELVEGVTLRDLSARARRAGKPMPAPIAVKIVSLVAEALHSAHVARDDKGRALGIVHQDVSPHNVMVAYDGTVKLLDFGVASTSKERATEIAESSHITIRGKAGYLSPEQCLGQSFDARSDVFSLGIVLHELLTGQRLFARAQSLDAMRAITSEPLPPWPTTIPPALQRVLTRALARDVSDRYRTAAAMQEDLERTLAETRTAVTSAKIAEVVARLLGDDFGRAPKLETTRDVVAWIISPEQELIALQLPPPMPLLPPPTPTAPELPAAPPPSSARPLALAATGVIALLLGALAMFAMTRGASAPAATAPAPVIAPIVAAPPPATTAPAPVAIPETPPAAEPVAATPEPVAAAPAPARARPARSFPARPAARAPRAEASSEASSEFFDDPGF</sequence>
<feature type="region of interest" description="Disordered" evidence="5">
    <location>
        <begin position="1"/>
        <end position="71"/>
    </location>
</feature>
<dbReference type="InterPro" id="IPR011009">
    <property type="entry name" value="Kinase-like_dom_sf"/>
</dbReference>
<dbReference type="Proteomes" id="UP000034883">
    <property type="component" value="Chromosome"/>
</dbReference>
<dbReference type="Gene3D" id="1.10.510.10">
    <property type="entry name" value="Transferase(Phosphotransferase) domain 1"/>
    <property type="match status" value="1"/>
</dbReference>
<evidence type="ECO:0000256" key="2">
    <source>
        <dbReference type="ARBA" id="ARBA00022741"/>
    </source>
</evidence>
<dbReference type="PANTHER" id="PTHR43289">
    <property type="entry name" value="MITOGEN-ACTIVATED PROTEIN KINASE KINASE KINASE 20-RELATED"/>
    <property type="match status" value="1"/>
</dbReference>
<evidence type="ECO:0000256" key="1">
    <source>
        <dbReference type="ARBA" id="ARBA00022679"/>
    </source>
</evidence>
<keyword evidence="2" id="KW-0547">Nucleotide-binding</keyword>
<dbReference type="KEGG" id="samy:DB32_006220"/>
<dbReference type="SUPFAM" id="SSF56112">
    <property type="entry name" value="Protein kinase-like (PK-like)"/>
    <property type="match status" value="1"/>
</dbReference>
<evidence type="ECO:0000256" key="5">
    <source>
        <dbReference type="SAM" id="MobiDB-lite"/>
    </source>
</evidence>
<dbReference type="CDD" id="cd14014">
    <property type="entry name" value="STKc_PknB_like"/>
    <property type="match status" value="1"/>
</dbReference>
<keyword evidence="1" id="KW-0808">Transferase</keyword>
<keyword evidence="8" id="KW-1185">Reference proteome</keyword>
<evidence type="ECO:0000313" key="8">
    <source>
        <dbReference type="Proteomes" id="UP000034883"/>
    </source>
</evidence>
<feature type="domain" description="Protein kinase" evidence="6">
    <location>
        <begin position="101"/>
        <end position="377"/>
    </location>
</feature>
<proteinExistence type="predicted"/>
<reference evidence="7 8" key="1">
    <citation type="submission" date="2015-03" db="EMBL/GenBank/DDBJ databases">
        <title>Genome assembly of Sandaracinus amylolyticus DSM 53668.</title>
        <authorList>
            <person name="Sharma G."/>
            <person name="Subramanian S."/>
        </authorList>
    </citation>
    <scope>NUCLEOTIDE SEQUENCE [LARGE SCALE GENOMIC DNA]</scope>
    <source>
        <strain evidence="7 8">DSM 53668</strain>
    </source>
</reference>
<protein>
    <submittedName>
        <fullName evidence="7">Serine/threonine protein kinase</fullName>
    </submittedName>
</protein>
<dbReference type="Gene3D" id="3.30.200.20">
    <property type="entry name" value="Phosphorylase Kinase, domain 1"/>
    <property type="match status" value="1"/>
</dbReference>
<feature type="compositionally biased region" description="Basic and acidic residues" evidence="5">
    <location>
        <begin position="58"/>
        <end position="71"/>
    </location>
</feature>
<dbReference type="InterPro" id="IPR008266">
    <property type="entry name" value="Tyr_kinase_AS"/>
</dbReference>
<feature type="region of interest" description="Disordered" evidence="5">
    <location>
        <begin position="435"/>
        <end position="454"/>
    </location>
</feature>
<dbReference type="Pfam" id="PF00069">
    <property type="entry name" value="Pkinase"/>
    <property type="match status" value="1"/>
</dbReference>
<dbReference type="PANTHER" id="PTHR43289:SF6">
    <property type="entry name" value="SERINE_THREONINE-PROTEIN KINASE NEKL-3"/>
    <property type="match status" value="1"/>
</dbReference>
<dbReference type="InterPro" id="IPR000719">
    <property type="entry name" value="Prot_kinase_dom"/>
</dbReference>
<feature type="region of interest" description="Disordered" evidence="5">
    <location>
        <begin position="505"/>
        <end position="572"/>
    </location>
</feature>
<accession>A0A0F6W777</accession>
<evidence type="ECO:0000256" key="3">
    <source>
        <dbReference type="ARBA" id="ARBA00022777"/>
    </source>
</evidence>
<keyword evidence="3 7" id="KW-0418">Kinase</keyword>
<feature type="compositionally biased region" description="Low complexity" evidence="5">
    <location>
        <begin position="521"/>
        <end position="565"/>
    </location>
</feature>
<feature type="compositionally biased region" description="Basic and acidic residues" evidence="5">
    <location>
        <begin position="1"/>
        <end position="23"/>
    </location>
</feature>
<dbReference type="AlphaFoldDB" id="A0A0F6W777"/>
<keyword evidence="4" id="KW-0067">ATP-binding</keyword>
<gene>
    <name evidence="7" type="ORF">DB32_006220</name>
</gene>
<organism evidence="7 8">
    <name type="scientific">Sandaracinus amylolyticus</name>
    <dbReference type="NCBI Taxonomy" id="927083"/>
    <lineage>
        <taxon>Bacteria</taxon>
        <taxon>Pseudomonadati</taxon>
        <taxon>Myxococcota</taxon>
        <taxon>Polyangia</taxon>
        <taxon>Polyangiales</taxon>
        <taxon>Sandaracinaceae</taxon>
        <taxon>Sandaracinus</taxon>
    </lineage>
</organism>
<dbReference type="PROSITE" id="PS00109">
    <property type="entry name" value="PROTEIN_KINASE_TYR"/>
    <property type="match status" value="1"/>
</dbReference>
<dbReference type="STRING" id="927083.DB32_006220"/>
<dbReference type="PROSITE" id="PS50011">
    <property type="entry name" value="PROTEIN_KINASE_DOM"/>
    <property type="match status" value="1"/>
</dbReference>
<evidence type="ECO:0000259" key="6">
    <source>
        <dbReference type="PROSITE" id="PS50011"/>
    </source>
</evidence>